<dbReference type="GO" id="GO:0010181">
    <property type="term" value="F:FMN binding"/>
    <property type="evidence" value="ECO:0007669"/>
    <property type="project" value="InterPro"/>
</dbReference>
<feature type="domain" description="FMN hydroxy acid dehydrogenase" evidence="8">
    <location>
        <begin position="1"/>
        <end position="365"/>
    </location>
</feature>
<feature type="binding site" evidence="7">
    <location>
        <position position="263"/>
    </location>
    <ligand>
        <name>glyoxylate</name>
        <dbReference type="ChEBI" id="CHEBI:36655"/>
    </ligand>
</feature>
<dbReference type="InterPro" id="IPR037396">
    <property type="entry name" value="FMN_HAD"/>
</dbReference>
<dbReference type="PANTHER" id="PTHR10578:SF107">
    <property type="entry name" value="2-HYDROXYACID OXIDASE 1"/>
    <property type="match status" value="1"/>
</dbReference>
<sequence>MPTPPLLTITDYEALARERLERGAFDYFAGGAGDERTLAMNTRAFDRFALRPRVLVDVSRVDTSTTVLGQSLPMPILMAPTALQRLAHPEGERATARAAAAAGTVFVVSTVASTSIEETAAATTGPLWFQLYVYKDPAITRDMVVRAEAAGCRALVLTVDTPLLGQRERDARHGFALPPGIEPANFAAMHHLVAARAASQGESPFAAQVQQLFDPSLDWKRLEWLKSITRLPILLKGILTPEDARLAVQAGVAGIIVSNHGGRQLDGAEATILALPRVVDAVAGAIPVMMDGGIRRGVHVLTALALGAQAVFIGRPYLWGLATGGESGVKAVLDLLRAELELAMALAGKPNIASIDRSLVSEAPA</sequence>
<dbReference type="EMBL" id="VBPB01000296">
    <property type="protein sequence ID" value="TMQ69593.1"/>
    <property type="molecule type" value="Genomic_DNA"/>
</dbReference>
<dbReference type="PIRSF" id="PIRSF000138">
    <property type="entry name" value="Al-hdrx_acd_dh"/>
    <property type="match status" value="1"/>
</dbReference>
<dbReference type="Proteomes" id="UP000319771">
    <property type="component" value="Unassembled WGS sequence"/>
</dbReference>
<name>A0A538U149_UNCEI</name>
<evidence type="ECO:0000256" key="2">
    <source>
        <dbReference type="ARBA" id="ARBA00022630"/>
    </source>
</evidence>
<dbReference type="InterPro" id="IPR012133">
    <property type="entry name" value="Alpha-hydoxy_acid_DH_FMN"/>
</dbReference>
<feature type="binding site" evidence="7">
    <location>
        <position position="27"/>
    </location>
    <ligand>
        <name>glyoxylate</name>
        <dbReference type="ChEBI" id="CHEBI:36655"/>
    </ligand>
</feature>
<comment type="similarity">
    <text evidence="5">Belongs to the FMN-dependent alpha-hydroxy acid dehydrogenase family.</text>
</comment>
<comment type="cofactor">
    <cofactor evidence="1">
        <name>FMN</name>
        <dbReference type="ChEBI" id="CHEBI:58210"/>
    </cofactor>
</comment>
<dbReference type="PROSITE" id="PS51349">
    <property type="entry name" value="FMN_HYDROXY_ACID_DH_2"/>
    <property type="match status" value="1"/>
</dbReference>
<keyword evidence="2 7" id="KW-0285">Flavoprotein</keyword>
<evidence type="ECO:0000259" key="8">
    <source>
        <dbReference type="PROSITE" id="PS51349"/>
    </source>
</evidence>
<dbReference type="InterPro" id="IPR000262">
    <property type="entry name" value="FMN-dep_DH"/>
</dbReference>
<dbReference type="FunFam" id="3.20.20.70:FF:000029">
    <property type="entry name" value="L-lactate dehydrogenase"/>
    <property type="match status" value="1"/>
</dbReference>
<dbReference type="AlphaFoldDB" id="A0A538U149"/>
<dbReference type="SUPFAM" id="SSF51395">
    <property type="entry name" value="FMN-linked oxidoreductases"/>
    <property type="match status" value="1"/>
</dbReference>
<dbReference type="Pfam" id="PF01070">
    <property type="entry name" value="FMN_dh"/>
    <property type="match status" value="1"/>
</dbReference>
<evidence type="ECO:0000256" key="5">
    <source>
        <dbReference type="ARBA" id="ARBA00024042"/>
    </source>
</evidence>
<evidence type="ECO:0000256" key="4">
    <source>
        <dbReference type="ARBA" id="ARBA00023002"/>
    </source>
</evidence>
<feature type="binding site" evidence="7">
    <location>
        <position position="167"/>
    </location>
    <ligand>
        <name>glyoxylate</name>
        <dbReference type="ChEBI" id="CHEBI:36655"/>
    </ligand>
</feature>
<dbReference type="PANTHER" id="PTHR10578">
    <property type="entry name" value="S -2-HYDROXY-ACID OXIDASE-RELATED"/>
    <property type="match status" value="1"/>
</dbReference>
<comment type="caution">
    <text evidence="9">The sequence shown here is derived from an EMBL/GenBank/DDBJ whole genome shotgun (WGS) entry which is preliminary data.</text>
</comment>
<feature type="binding site" evidence="7">
    <location>
        <position position="258"/>
    </location>
    <ligand>
        <name>FMN</name>
        <dbReference type="ChEBI" id="CHEBI:58210"/>
    </ligand>
</feature>
<evidence type="ECO:0000256" key="1">
    <source>
        <dbReference type="ARBA" id="ARBA00001917"/>
    </source>
</evidence>
<accession>A0A538U149</accession>
<dbReference type="InterPro" id="IPR008259">
    <property type="entry name" value="FMN_hydac_DH_AS"/>
</dbReference>
<dbReference type="CDD" id="cd02809">
    <property type="entry name" value="alpha_hydroxyacid_oxid_FMN"/>
    <property type="match status" value="1"/>
</dbReference>
<feature type="active site" description="Proton acceptor" evidence="6">
    <location>
        <position position="260"/>
    </location>
</feature>
<dbReference type="InterPro" id="IPR013785">
    <property type="entry name" value="Aldolase_TIM"/>
</dbReference>
<keyword evidence="4" id="KW-0560">Oxidoreductase</keyword>
<feature type="binding site" evidence="7">
    <location>
        <position position="130"/>
    </location>
    <ligand>
        <name>FMN</name>
        <dbReference type="ChEBI" id="CHEBI:58210"/>
    </ligand>
</feature>
<feature type="binding site" evidence="7">
    <location>
        <position position="109"/>
    </location>
    <ligand>
        <name>FMN</name>
        <dbReference type="ChEBI" id="CHEBI:58210"/>
    </ligand>
</feature>
<dbReference type="GO" id="GO:0016614">
    <property type="term" value="F:oxidoreductase activity, acting on CH-OH group of donors"/>
    <property type="evidence" value="ECO:0007669"/>
    <property type="project" value="UniProtKB-ARBA"/>
</dbReference>
<feature type="binding site" evidence="7">
    <location>
        <begin position="314"/>
        <end position="315"/>
    </location>
    <ligand>
        <name>FMN</name>
        <dbReference type="ChEBI" id="CHEBI:58210"/>
    </ligand>
</feature>
<protein>
    <submittedName>
        <fullName evidence="9">Alpha-hydroxy-acid oxidizing protein</fullName>
    </submittedName>
</protein>
<evidence type="ECO:0000313" key="10">
    <source>
        <dbReference type="Proteomes" id="UP000319771"/>
    </source>
</evidence>
<proteinExistence type="inferred from homology"/>
<reference evidence="9 10" key="1">
    <citation type="journal article" date="2019" name="Nat. Microbiol.">
        <title>Mediterranean grassland soil C-N compound turnover is dependent on rainfall and depth, and is mediated by genomically divergent microorganisms.</title>
        <authorList>
            <person name="Diamond S."/>
            <person name="Andeer P.F."/>
            <person name="Li Z."/>
            <person name="Crits-Christoph A."/>
            <person name="Burstein D."/>
            <person name="Anantharaman K."/>
            <person name="Lane K.R."/>
            <person name="Thomas B.C."/>
            <person name="Pan C."/>
            <person name="Northen T.R."/>
            <person name="Banfield J.F."/>
        </authorList>
    </citation>
    <scope>NUCLEOTIDE SEQUENCE [LARGE SCALE GENOMIC DNA]</scope>
    <source>
        <strain evidence="9">WS_11</strain>
    </source>
</reference>
<feature type="binding site" evidence="7">
    <location>
        <position position="236"/>
    </location>
    <ligand>
        <name>FMN</name>
        <dbReference type="ChEBI" id="CHEBI:58210"/>
    </ligand>
</feature>
<feature type="binding site" evidence="7">
    <location>
        <begin position="80"/>
        <end position="82"/>
    </location>
    <ligand>
        <name>FMN</name>
        <dbReference type="ChEBI" id="CHEBI:58210"/>
    </ligand>
</feature>
<evidence type="ECO:0000313" key="9">
    <source>
        <dbReference type="EMBL" id="TMQ69593.1"/>
    </source>
</evidence>
<evidence type="ECO:0000256" key="6">
    <source>
        <dbReference type="PIRSR" id="PIRSR000138-1"/>
    </source>
</evidence>
<dbReference type="PROSITE" id="PS00557">
    <property type="entry name" value="FMN_HYDROXY_ACID_DH_1"/>
    <property type="match status" value="1"/>
</dbReference>
<feature type="binding site" evidence="7">
    <location>
        <position position="132"/>
    </location>
    <ligand>
        <name>glyoxylate</name>
        <dbReference type="ChEBI" id="CHEBI:36655"/>
    </ligand>
</feature>
<feature type="binding site" evidence="7">
    <location>
        <begin position="291"/>
        <end position="295"/>
    </location>
    <ligand>
        <name>FMN</name>
        <dbReference type="ChEBI" id="CHEBI:58210"/>
    </ligand>
</feature>
<keyword evidence="3 7" id="KW-0288">FMN</keyword>
<evidence type="ECO:0000256" key="3">
    <source>
        <dbReference type="ARBA" id="ARBA00022643"/>
    </source>
</evidence>
<feature type="binding site" evidence="7">
    <location>
        <position position="260"/>
    </location>
    <ligand>
        <name>glyoxylate</name>
        <dbReference type="ChEBI" id="CHEBI:36655"/>
    </ligand>
</feature>
<evidence type="ECO:0000256" key="7">
    <source>
        <dbReference type="PIRSR" id="PIRSR000138-2"/>
    </source>
</evidence>
<feature type="binding site" evidence="7">
    <location>
        <position position="158"/>
    </location>
    <ligand>
        <name>FMN</name>
        <dbReference type="ChEBI" id="CHEBI:58210"/>
    </ligand>
</feature>
<organism evidence="9 10">
    <name type="scientific">Eiseniibacteriota bacterium</name>
    <dbReference type="NCBI Taxonomy" id="2212470"/>
    <lineage>
        <taxon>Bacteria</taxon>
        <taxon>Candidatus Eiseniibacteriota</taxon>
    </lineage>
</organism>
<dbReference type="Gene3D" id="3.20.20.70">
    <property type="entry name" value="Aldolase class I"/>
    <property type="match status" value="1"/>
</dbReference>
<gene>
    <name evidence="9" type="ORF">E6K81_14600</name>
</gene>